<feature type="transmembrane region" description="Helical" evidence="1">
    <location>
        <begin position="43"/>
        <end position="64"/>
    </location>
</feature>
<name>A0A6C0BV73_9ZZZZ</name>
<evidence type="ECO:0000256" key="1">
    <source>
        <dbReference type="SAM" id="Phobius"/>
    </source>
</evidence>
<keyword evidence="1" id="KW-0812">Transmembrane</keyword>
<dbReference type="AlphaFoldDB" id="A0A6C0BV73"/>
<sequence>MFKSDKEIMMYFHTSLRNIGLMTSIALAMQAYSMRTTDNKRSISIHFGYLIFLALAIYINVLFIEDLKNSKDAFKSVLENRWINIPYLTITLLIIMLMLGSFNFLKNIFKLMK</sequence>
<keyword evidence="1" id="KW-0472">Membrane</keyword>
<evidence type="ECO:0000313" key="2">
    <source>
        <dbReference type="EMBL" id="QHS95153.1"/>
    </source>
</evidence>
<protein>
    <recommendedName>
        <fullName evidence="3">DUF202 domain-containing protein</fullName>
    </recommendedName>
</protein>
<keyword evidence="1" id="KW-1133">Transmembrane helix</keyword>
<reference evidence="2" key="1">
    <citation type="journal article" date="2020" name="Nature">
        <title>Giant virus diversity and host interactions through global metagenomics.</title>
        <authorList>
            <person name="Schulz F."/>
            <person name="Roux S."/>
            <person name="Paez-Espino D."/>
            <person name="Jungbluth S."/>
            <person name="Walsh D.A."/>
            <person name="Denef V.J."/>
            <person name="McMahon K.D."/>
            <person name="Konstantinidis K.T."/>
            <person name="Eloe-Fadrosh E.A."/>
            <person name="Kyrpides N.C."/>
            <person name="Woyke T."/>
        </authorList>
    </citation>
    <scope>NUCLEOTIDE SEQUENCE</scope>
    <source>
        <strain evidence="2">GVMAG-M-3300018428-16</strain>
    </source>
</reference>
<dbReference type="EMBL" id="MN739242">
    <property type="protein sequence ID" value="QHS95153.1"/>
    <property type="molecule type" value="Genomic_DNA"/>
</dbReference>
<accession>A0A6C0BV73</accession>
<organism evidence="2">
    <name type="scientific">viral metagenome</name>
    <dbReference type="NCBI Taxonomy" id="1070528"/>
    <lineage>
        <taxon>unclassified sequences</taxon>
        <taxon>metagenomes</taxon>
        <taxon>organismal metagenomes</taxon>
    </lineage>
</organism>
<proteinExistence type="predicted"/>
<evidence type="ECO:0008006" key="3">
    <source>
        <dbReference type="Google" id="ProtNLM"/>
    </source>
</evidence>
<feature type="transmembrane region" description="Helical" evidence="1">
    <location>
        <begin position="85"/>
        <end position="105"/>
    </location>
</feature>